<evidence type="ECO:0000256" key="2">
    <source>
        <dbReference type="ARBA" id="ARBA00007103"/>
    </source>
</evidence>
<dbReference type="Pfam" id="PF00291">
    <property type="entry name" value="PALP"/>
    <property type="match status" value="1"/>
</dbReference>
<dbReference type="Gene3D" id="3.90.1150.170">
    <property type="match status" value="1"/>
</dbReference>
<dbReference type="SUPFAM" id="SSF53383">
    <property type="entry name" value="PLP-dependent transferases"/>
    <property type="match status" value="1"/>
</dbReference>
<dbReference type="InterPro" id="IPR015421">
    <property type="entry name" value="PyrdxlP-dep_Trfase_major"/>
</dbReference>
<evidence type="ECO:0000256" key="5">
    <source>
        <dbReference type="ARBA" id="ARBA00022898"/>
    </source>
</evidence>
<accession>A0A7S0WHH1</accession>
<dbReference type="GO" id="GO:0016831">
    <property type="term" value="F:carboxy-lyase activity"/>
    <property type="evidence" value="ECO:0007669"/>
    <property type="project" value="UniProtKB-KW"/>
</dbReference>
<dbReference type="PANTHER" id="PTHR45677:SF8">
    <property type="entry name" value="CYSTEINE SULFINIC ACID DECARBOXYLASE"/>
    <property type="match status" value="1"/>
</dbReference>
<evidence type="ECO:0000256" key="4">
    <source>
        <dbReference type="ARBA" id="ARBA00022793"/>
    </source>
</evidence>
<evidence type="ECO:0000259" key="8">
    <source>
        <dbReference type="Pfam" id="PF00291"/>
    </source>
</evidence>
<dbReference type="InterPro" id="IPR015424">
    <property type="entry name" value="PyrdxlP-dep_Trfase"/>
</dbReference>
<evidence type="ECO:0000256" key="6">
    <source>
        <dbReference type="ARBA" id="ARBA00023239"/>
    </source>
</evidence>
<feature type="domain" description="Tryptophan synthase beta chain-like PALP" evidence="8">
    <location>
        <begin position="43"/>
        <end position="339"/>
    </location>
</feature>
<comment type="similarity">
    <text evidence="2">Belongs to the cysteine synthase/cystathionine beta-synthase family.</text>
</comment>
<evidence type="ECO:0000256" key="7">
    <source>
        <dbReference type="PIRSR" id="PIRSR602129-50"/>
    </source>
</evidence>
<dbReference type="InterPro" id="IPR001216">
    <property type="entry name" value="P-phosphate_BS"/>
</dbReference>
<evidence type="ECO:0000256" key="3">
    <source>
        <dbReference type="ARBA" id="ARBA00009533"/>
    </source>
</evidence>
<dbReference type="Gene3D" id="3.40.50.1100">
    <property type="match status" value="2"/>
</dbReference>
<organism evidence="9">
    <name type="scientific">Ostreococcus mediterraneus</name>
    <dbReference type="NCBI Taxonomy" id="1486918"/>
    <lineage>
        <taxon>Eukaryota</taxon>
        <taxon>Viridiplantae</taxon>
        <taxon>Chlorophyta</taxon>
        <taxon>Mamiellophyceae</taxon>
        <taxon>Mamiellales</taxon>
        <taxon>Bathycoccaceae</taxon>
        <taxon>Ostreococcus</taxon>
    </lineage>
</organism>
<protein>
    <recommendedName>
        <fullName evidence="8">Tryptophan synthase beta chain-like PALP domain-containing protein</fullName>
    </recommendedName>
</protein>
<keyword evidence="5 7" id="KW-0663">Pyridoxal phosphate</keyword>
<dbReference type="InterPro" id="IPR021115">
    <property type="entry name" value="Pyridoxal-P_BS"/>
</dbReference>
<keyword evidence="4" id="KW-0210">Decarboxylase</keyword>
<reference evidence="9" key="1">
    <citation type="submission" date="2021-01" db="EMBL/GenBank/DDBJ databases">
        <authorList>
            <person name="Corre E."/>
            <person name="Pelletier E."/>
            <person name="Niang G."/>
            <person name="Scheremetjew M."/>
            <person name="Finn R."/>
            <person name="Kale V."/>
            <person name="Holt S."/>
            <person name="Cochrane G."/>
            <person name="Meng A."/>
            <person name="Brown T."/>
            <person name="Cohen L."/>
        </authorList>
    </citation>
    <scope>NUCLEOTIDE SEQUENCE</scope>
    <source>
        <strain evidence="9">Clade-D-RCC1621</strain>
    </source>
</reference>
<name>A0A7S0WHH1_9CHLO</name>
<dbReference type="Gene3D" id="3.40.640.10">
    <property type="entry name" value="Type I PLP-dependent aspartate aminotransferase-like (Major domain)"/>
    <property type="match status" value="1"/>
</dbReference>
<dbReference type="CDD" id="cd01561">
    <property type="entry name" value="CBS_like"/>
    <property type="match status" value="1"/>
</dbReference>
<gene>
    <name evidence="9" type="ORF">OMED0930_LOCUS652</name>
</gene>
<dbReference type="PROSITE" id="PS00392">
    <property type="entry name" value="DDC_GAD_HDC_YDC"/>
    <property type="match status" value="1"/>
</dbReference>
<comment type="similarity">
    <text evidence="3">Belongs to the group II decarboxylase family.</text>
</comment>
<dbReference type="GO" id="GO:0005737">
    <property type="term" value="C:cytoplasm"/>
    <property type="evidence" value="ECO:0007669"/>
    <property type="project" value="TreeGrafter"/>
</dbReference>
<dbReference type="GO" id="GO:0006535">
    <property type="term" value="P:cysteine biosynthetic process from serine"/>
    <property type="evidence" value="ECO:0007669"/>
    <property type="project" value="InterPro"/>
</dbReference>
<dbReference type="AlphaFoldDB" id="A0A7S0WHH1"/>
<dbReference type="InterPro" id="IPR002129">
    <property type="entry name" value="PyrdxlP-dep_de-COase"/>
</dbReference>
<dbReference type="EMBL" id="HBFO01000908">
    <property type="protein sequence ID" value="CAD8809559.1"/>
    <property type="molecule type" value="Transcribed_RNA"/>
</dbReference>
<comment type="cofactor">
    <cofactor evidence="1 7">
        <name>pyridoxal 5'-phosphate</name>
        <dbReference type="ChEBI" id="CHEBI:597326"/>
    </cofactor>
</comment>
<sequence length="891" mass="97627">MTREVLEELAKCETDDNCDLQQLEEKHWRSTHKRIANGPVAPSQLIGGTPMIDLSAFSVNPNVKIYGKCEYLNPSGSIKDRIAQYILTMAIETGELKPGMTVVAATSGNTGAAIAMACAIRGYPYIVITNKKTSKEKVDAMRAYGGEVIVAPSGVPADHPDHYQNIEATLCAQNPNYYGVNQYDNPYNADAYEKTLGPEIWSQTKGKVTHFVAGGSTGGTITGTGRYLKSVDPTIKIVLADPKGSVLWDFFVNDIPEEDLVAKSWEVEGVGKDSIPGVLDTDVIDGAVRGDDSSSFRTVRMVGESAGILLGGSSGLNLHAARVLSSHIKEGVIVTVLCDSGVKYLSKIFNDEWLNEKNLDKPLKEVSEYEMFWKDGHCVATEEEEDDSLWTRESEEKELRFLEEVAQHMVEYHRNSIRATESVSKFATPTDLETQFKQLGVEIECKSTDERADIAQLTTALDTIVSASVRSSHPMFMNQLYAGVDPIALAGEWASSALNANVHTYEVAPILTEIERAMLAKVAKLWRGENADGSAPPHDGLFVPGGSIANLYSMILARENACPEAKKCGMPIGYVGFCSEQSHYSYKKCAHMIGLGMDNMIKVDCGPDGAMLPDALLKAIDDAKAAGKKPFYVGATAGSTVLGAYDPFDALADICAEHKVWLHVDGAWGGAALVSRAHKHLMKGAERADSFCWNPHKMLGIPLQCSIVLSREPGQFMAANSYKADYLFQPDKNNTEHDLGDRTIQCGRKADALKLWLAWKYRGDAGWEELVDLCFSLAKFVESEVKNDTTGAWALATEAQCSNVGFWYVPPRLRPFNKDTATPEQFAQIAKVAPKLKDRMQHSGDAMIGFQPVPALGLPNFFRLVLPNARHNSEKKLRDLMQRMDALGQDL</sequence>
<dbReference type="SUPFAM" id="SSF53686">
    <property type="entry name" value="Tryptophan synthase beta subunit-like PLP-dependent enzymes"/>
    <property type="match status" value="1"/>
</dbReference>
<feature type="modified residue" description="N6-(pyridoxal phosphate)lysine" evidence="7">
    <location>
        <position position="697"/>
    </location>
</feature>
<dbReference type="GO" id="GO:0030170">
    <property type="term" value="F:pyridoxal phosphate binding"/>
    <property type="evidence" value="ECO:0007669"/>
    <property type="project" value="InterPro"/>
</dbReference>
<dbReference type="InterPro" id="IPR001926">
    <property type="entry name" value="TrpB-like_PALP"/>
</dbReference>
<proteinExistence type="inferred from homology"/>
<dbReference type="FunFam" id="3.40.50.1100:FF:000003">
    <property type="entry name" value="Cystathionine beta-synthase"/>
    <property type="match status" value="1"/>
</dbReference>
<dbReference type="PROSITE" id="PS00901">
    <property type="entry name" value="CYS_SYNTHASE"/>
    <property type="match status" value="1"/>
</dbReference>
<dbReference type="Pfam" id="PF00282">
    <property type="entry name" value="Pyridoxal_deC"/>
    <property type="match status" value="1"/>
</dbReference>
<evidence type="ECO:0000313" key="9">
    <source>
        <dbReference type="EMBL" id="CAD8809559.1"/>
    </source>
</evidence>
<dbReference type="PANTHER" id="PTHR45677">
    <property type="entry name" value="GLUTAMATE DECARBOXYLASE-RELATED"/>
    <property type="match status" value="1"/>
</dbReference>
<evidence type="ECO:0000256" key="1">
    <source>
        <dbReference type="ARBA" id="ARBA00001933"/>
    </source>
</evidence>
<dbReference type="InterPro" id="IPR036052">
    <property type="entry name" value="TrpB-like_PALP_sf"/>
</dbReference>
<keyword evidence="6" id="KW-0456">Lyase</keyword>